<keyword evidence="7" id="KW-0677">Repeat</keyword>
<evidence type="ECO:0000256" key="6">
    <source>
        <dbReference type="ARBA" id="ARBA00022574"/>
    </source>
</evidence>
<feature type="transmembrane region" description="Helical" evidence="17">
    <location>
        <begin position="119"/>
        <end position="137"/>
    </location>
</feature>
<dbReference type="Pfam" id="PF23953">
    <property type="entry name" value="TPR_COPA_B"/>
    <property type="match status" value="1"/>
</dbReference>
<evidence type="ECO:0000259" key="19">
    <source>
        <dbReference type="Pfam" id="PF04053"/>
    </source>
</evidence>
<dbReference type="Pfam" id="PF04053">
    <property type="entry name" value="B-prop_COPA_B_2nd"/>
    <property type="match status" value="1"/>
</dbReference>
<dbReference type="InterPro" id="IPR050844">
    <property type="entry name" value="Coatomer_complex_subunit"/>
</dbReference>
<dbReference type="SUPFAM" id="SSF50978">
    <property type="entry name" value="WD40 repeat-like"/>
    <property type="match status" value="1"/>
</dbReference>
<dbReference type="GO" id="GO:0006886">
    <property type="term" value="P:intracellular protein transport"/>
    <property type="evidence" value="ECO:0007669"/>
    <property type="project" value="InterPro"/>
</dbReference>
<protein>
    <recommendedName>
        <fullName evidence="14">Beta'-coat protein</fullName>
    </recommendedName>
</protein>
<proteinExistence type="inferred from homology"/>
<evidence type="ECO:0000256" key="11">
    <source>
        <dbReference type="ARBA" id="ARBA00023136"/>
    </source>
</evidence>
<keyword evidence="12" id="KW-0968">Cytoplasmic vesicle</keyword>
<dbReference type="Pfam" id="PF00400">
    <property type="entry name" value="WD40"/>
    <property type="match status" value="5"/>
</dbReference>
<dbReference type="OMA" id="YVDYYPQ"/>
<keyword evidence="6 15" id="KW-0853">WD repeat</keyword>
<name>A0A0V0QAQ0_PSEPJ</name>
<organism evidence="21 22">
    <name type="scientific">Pseudocohnilembus persalinus</name>
    <name type="common">Ciliate</name>
    <dbReference type="NCBI Taxonomy" id="266149"/>
    <lineage>
        <taxon>Eukaryota</taxon>
        <taxon>Sar</taxon>
        <taxon>Alveolata</taxon>
        <taxon>Ciliophora</taxon>
        <taxon>Intramacronucleata</taxon>
        <taxon>Oligohymenophorea</taxon>
        <taxon>Scuticociliatia</taxon>
        <taxon>Philasterida</taxon>
        <taxon>Pseudocohnilembidae</taxon>
        <taxon>Pseudocohnilembus</taxon>
    </lineage>
</organism>
<feature type="repeat" description="WD" evidence="15">
    <location>
        <begin position="344"/>
        <end position="386"/>
    </location>
</feature>
<keyword evidence="17" id="KW-1133">Transmembrane helix</keyword>
<dbReference type="InterPro" id="IPR056176">
    <property type="entry name" value="TPR_COPA_B"/>
</dbReference>
<accession>A0A0V0QAQ0</accession>
<sequence length="1087" mass="125301">MIAGIFWYLGVQILPISEAITLVMTNSMMTCILCYFFLGEKMTKIDIISIILGFTGILFIVKPEFLRELIGYELKKSDDFESQQNYFLGVLFCILGALGRSMSQILYKKIGKQADTITLSSFYSVFCMIGGNYQYYFQQAYHSLQHMQQVKKVINQRKLTKLPLKFEIKKKFISRSERIKCVDLHPELPWVLVSQYSGNLTIYDYNTQATVKTIENSQAPIRSAKFIARKQWIVAVSDDNQVRVYNYNTLEKIKTFEAHIDYIRCVVVHPEQPFIFTSSDDAKVNIWNFEQNFALHRSLDDHIHYVMDIAINPRDLNQFCTASLDRTIKVWTLSTTGSKNNFTLTGHTQGVNCVDYYKGDRPYIISGGDDLLVKIWDYQTKQCIHTLEGHQQNISSTVFHPELPIIITGSEDGTVKFWHSSTYKLETTLNYNMDRAWSINICQDNPNIVAIGYDEGTVVIKIGSDEPIASMNNGKLLWAKNLEIRSANLKAINTNDKEAVKDGENLHINMKELGSFDFQPLGLVHAPNGHTCAVYNDQEYVIFRPQTFKNHAFGQGTDFVYAPNGDYAVRESNSIKIFKSNNTLHCELRTDCQIEGLFGGQLLGVRSTDFIIFYDWESAKVVRRIDVAVKKLKWNDSGEYLAIATAEDLFILKFKKSTLEELLQLEQENEDGFEEVFEFLFELHEQVVSCLWLDNVFYYTLNSGKINYTILGKVFNFAHGDKKKFLIGYIPNQNRLYFTDKQGNVSSFELNSSLPNYLSLIQDNKIEKSRSILKNIPENQYDKIAKLLDSLDLKQEAFAIVQDQEHKFELALQLQDINSAFEIAEKTKNSNQYKQVGDVALFQGKIGLATNCFKQSNDLGSLLLIYSSLGQKQEIQQLAKLAEQSTRMNIAFVCYWITQDLNNCLDILKKSQRFSEAAIFAKTYLPSKINECVELWIKDLEENNHNITSKKIANPMEYIETDTYSDLKISLQLEQFYNQNLGNLNIDAKQFQEFKDLLSQDLFSELKNNPNFNLNDVKLFPNQTQQISQQQQSSQENDYQQQNEQEDQELNNQSDNHIQQDENENNENGKQQQLNQDDNENNDYNEE</sequence>
<evidence type="ECO:0000256" key="7">
    <source>
        <dbReference type="ARBA" id="ARBA00022737"/>
    </source>
</evidence>
<dbReference type="GO" id="GO:0030126">
    <property type="term" value="C:COPI vesicle coat"/>
    <property type="evidence" value="ECO:0007669"/>
    <property type="project" value="TreeGrafter"/>
</dbReference>
<feature type="repeat" description="WD" evidence="15">
    <location>
        <begin position="256"/>
        <end position="297"/>
    </location>
</feature>
<comment type="subcellular location">
    <subcellularLocation>
        <location evidence="2">Cytoplasmic vesicle</location>
        <location evidence="2">COPI-coated vesicle membrane</location>
        <topology evidence="2">Peripheral membrane protein</topology>
        <orientation evidence="2">Cytoplasmic side</orientation>
    </subcellularLocation>
    <subcellularLocation>
        <location evidence="1">Golgi apparatus membrane</location>
        <topology evidence="1">Peripheral membrane protein</topology>
        <orientation evidence="1">Cytoplasmic side</orientation>
    </subcellularLocation>
</comment>
<dbReference type="InterPro" id="IPR000620">
    <property type="entry name" value="EamA_dom"/>
</dbReference>
<keyword evidence="17" id="KW-0812">Transmembrane</keyword>
<feature type="domain" description="COPA/B TPR" evidence="20">
    <location>
        <begin position="759"/>
        <end position="936"/>
    </location>
</feature>
<dbReference type="InterPro" id="IPR019775">
    <property type="entry name" value="WD40_repeat_CS"/>
</dbReference>
<evidence type="ECO:0000256" key="2">
    <source>
        <dbReference type="ARBA" id="ARBA00004347"/>
    </source>
</evidence>
<dbReference type="InterPro" id="IPR006692">
    <property type="entry name" value="Beta-prop_COPA/B_2nd"/>
</dbReference>
<feature type="transmembrane region" description="Helical" evidence="17">
    <location>
        <begin position="86"/>
        <end position="107"/>
    </location>
</feature>
<dbReference type="CDD" id="cd22947">
    <property type="entry name" value="Coatomer_WDAD_beta-like"/>
    <property type="match status" value="1"/>
</dbReference>
<evidence type="ECO:0000256" key="3">
    <source>
        <dbReference type="ARBA" id="ARBA00010844"/>
    </source>
</evidence>
<evidence type="ECO:0000259" key="20">
    <source>
        <dbReference type="Pfam" id="PF23953"/>
    </source>
</evidence>
<dbReference type="InterPro" id="IPR015943">
    <property type="entry name" value="WD40/YVTN_repeat-like_dom_sf"/>
</dbReference>
<feature type="compositionally biased region" description="Low complexity" evidence="16">
    <location>
        <begin position="1023"/>
        <end position="1043"/>
    </location>
</feature>
<feature type="domain" description="EamA" evidence="18">
    <location>
        <begin position="5"/>
        <end position="61"/>
    </location>
</feature>
<dbReference type="InterPro" id="IPR001680">
    <property type="entry name" value="WD40_rpt"/>
</dbReference>
<evidence type="ECO:0000256" key="15">
    <source>
        <dbReference type="PROSITE-ProRule" id="PRU00221"/>
    </source>
</evidence>
<feature type="transmembrane region" description="Helical" evidence="17">
    <location>
        <begin position="20"/>
        <end position="38"/>
    </location>
</feature>
<feature type="repeat" description="WD" evidence="15">
    <location>
        <begin position="387"/>
        <end position="428"/>
    </location>
</feature>
<dbReference type="PROSITE" id="PS00678">
    <property type="entry name" value="WD_REPEATS_1"/>
    <property type="match status" value="1"/>
</dbReference>
<feature type="transmembrane region" description="Helical" evidence="17">
    <location>
        <begin position="45"/>
        <end position="66"/>
    </location>
</feature>
<keyword evidence="8" id="KW-0931">ER-Golgi transport</keyword>
<dbReference type="Pfam" id="PF00892">
    <property type="entry name" value="EamA"/>
    <property type="match status" value="1"/>
</dbReference>
<evidence type="ECO:0000256" key="4">
    <source>
        <dbReference type="ARBA" id="ARBA00022448"/>
    </source>
</evidence>
<dbReference type="CDD" id="cd00200">
    <property type="entry name" value="WD40"/>
    <property type="match status" value="1"/>
</dbReference>
<dbReference type="GO" id="GO:0006891">
    <property type="term" value="P:intra-Golgi vesicle-mediated transport"/>
    <property type="evidence" value="ECO:0007669"/>
    <property type="project" value="TreeGrafter"/>
</dbReference>
<dbReference type="SMART" id="SM00320">
    <property type="entry name" value="WD40"/>
    <property type="match status" value="7"/>
</dbReference>
<evidence type="ECO:0000256" key="13">
    <source>
        <dbReference type="ARBA" id="ARBA00025536"/>
    </source>
</evidence>
<evidence type="ECO:0000259" key="18">
    <source>
        <dbReference type="Pfam" id="PF00892"/>
    </source>
</evidence>
<dbReference type="InterPro" id="IPR036322">
    <property type="entry name" value="WD40_repeat_dom_sf"/>
</dbReference>
<dbReference type="Gene3D" id="1.25.40.470">
    <property type="match status" value="1"/>
</dbReference>
<dbReference type="Proteomes" id="UP000054937">
    <property type="component" value="Unassembled WGS sequence"/>
</dbReference>
<evidence type="ECO:0000313" key="22">
    <source>
        <dbReference type="Proteomes" id="UP000054937"/>
    </source>
</evidence>
<dbReference type="GO" id="GO:0000139">
    <property type="term" value="C:Golgi membrane"/>
    <property type="evidence" value="ECO:0007669"/>
    <property type="project" value="UniProtKB-SubCell"/>
</dbReference>
<dbReference type="OrthoDB" id="2150324at2759"/>
<keyword evidence="4" id="KW-0813">Transport</keyword>
<evidence type="ECO:0000256" key="12">
    <source>
        <dbReference type="ARBA" id="ARBA00023329"/>
    </source>
</evidence>
<dbReference type="GO" id="GO:0006888">
    <property type="term" value="P:endoplasmic reticulum to Golgi vesicle-mediated transport"/>
    <property type="evidence" value="ECO:0007669"/>
    <property type="project" value="TreeGrafter"/>
</dbReference>
<dbReference type="PROSITE" id="PS50082">
    <property type="entry name" value="WD_REPEATS_2"/>
    <property type="match status" value="4"/>
</dbReference>
<evidence type="ECO:0000256" key="9">
    <source>
        <dbReference type="ARBA" id="ARBA00022927"/>
    </source>
</evidence>
<evidence type="ECO:0000256" key="17">
    <source>
        <dbReference type="SAM" id="Phobius"/>
    </source>
</evidence>
<dbReference type="SUPFAM" id="SSF50969">
    <property type="entry name" value="YVTN repeat-like/Quinoprotein amine dehydrogenase"/>
    <property type="match status" value="1"/>
</dbReference>
<keyword evidence="9" id="KW-0653">Protein transport</keyword>
<feature type="region of interest" description="Disordered" evidence="16">
    <location>
        <begin position="1023"/>
        <end position="1087"/>
    </location>
</feature>
<dbReference type="PANTHER" id="PTHR19876:SF2">
    <property type="entry name" value="COATOMER SUBUNIT BETA"/>
    <property type="match status" value="1"/>
</dbReference>
<feature type="repeat" description="WD" evidence="15">
    <location>
        <begin position="299"/>
        <end position="341"/>
    </location>
</feature>
<gene>
    <name evidence="21" type="ORF">PPERSA_03949</name>
</gene>
<dbReference type="GO" id="GO:0005198">
    <property type="term" value="F:structural molecule activity"/>
    <property type="evidence" value="ECO:0007669"/>
    <property type="project" value="InterPro"/>
</dbReference>
<feature type="compositionally biased region" description="Acidic residues" evidence="16">
    <location>
        <begin position="1077"/>
        <end position="1087"/>
    </location>
</feature>
<dbReference type="SUPFAM" id="SSF103481">
    <property type="entry name" value="Multidrug resistance efflux transporter EmrE"/>
    <property type="match status" value="1"/>
</dbReference>
<evidence type="ECO:0000256" key="5">
    <source>
        <dbReference type="ARBA" id="ARBA00022490"/>
    </source>
</evidence>
<comment type="function">
    <text evidence="13">The coatomer is a cytosolic protein complex that binds to dilysine motifs and reversibly associates with Golgi non-clathrin-coated vesicles, which further mediate biosynthetic protein transport from the ER, via the Golgi up to the trans Golgi network. Coatomer complex is required for budding from Golgi membranes, and is essential for the retrograde Golgi-to-ER transport of dilysine-tagged proteins.</text>
</comment>
<keyword evidence="11 17" id="KW-0472">Membrane</keyword>
<dbReference type="PANTHER" id="PTHR19876">
    <property type="entry name" value="COATOMER"/>
    <property type="match status" value="1"/>
</dbReference>
<evidence type="ECO:0000256" key="14">
    <source>
        <dbReference type="ARBA" id="ARBA00032920"/>
    </source>
</evidence>
<keyword evidence="10" id="KW-0333">Golgi apparatus</keyword>
<dbReference type="Gene3D" id="2.130.10.10">
    <property type="entry name" value="YVTN repeat-like/Quinoprotein amine dehydrogenase"/>
    <property type="match status" value="1"/>
</dbReference>
<dbReference type="InterPro" id="IPR037185">
    <property type="entry name" value="EmrE-like"/>
</dbReference>
<feature type="compositionally biased region" description="Low complexity" evidence="16">
    <location>
        <begin position="1066"/>
        <end position="1076"/>
    </location>
</feature>
<dbReference type="PROSITE" id="PS50294">
    <property type="entry name" value="WD_REPEATS_REGION"/>
    <property type="match status" value="3"/>
</dbReference>
<evidence type="ECO:0000256" key="10">
    <source>
        <dbReference type="ARBA" id="ARBA00023034"/>
    </source>
</evidence>
<evidence type="ECO:0000256" key="16">
    <source>
        <dbReference type="SAM" id="MobiDB-lite"/>
    </source>
</evidence>
<keyword evidence="22" id="KW-1185">Reference proteome</keyword>
<feature type="domain" description="COPA/B second beta-propeller" evidence="19">
    <location>
        <begin position="483"/>
        <end position="740"/>
    </location>
</feature>
<dbReference type="EMBL" id="LDAU01000217">
    <property type="protein sequence ID" value="KRW99243.1"/>
    <property type="molecule type" value="Genomic_DNA"/>
</dbReference>
<dbReference type="InterPro" id="IPR011044">
    <property type="entry name" value="Quino_amine_DH_bsu"/>
</dbReference>
<keyword evidence="5" id="KW-0963">Cytoplasm</keyword>
<evidence type="ECO:0000256" key="1">
    <source>
        <dbReference type="ARBA" id="ARBA00004255"/>
    </source>
</evidence>
<dbReference type="FunCoup" id="A0A0V0QAQ0">
    <property type="interactions" value="501"/>
</dbReference>
<dbReference type="AlphaFoldDB" id="A0A0V0QAQ0"/>
<dbReference type="FunFam" id="1.25.40.470:FF:000001">
    <property type="entry name" value="Coatomer subunit beta"/>
    <property type="match status" value="1"/>
</dbReference>
<evidence type="ECO:0000313" key="21">
    <source>
        <dbReference type="EMBL" id="KRW99243.1"/>
    </source>
</evidence>
<comment type="similarity">
    <text evidence="3">Belongs to the WD repeat COPB2 family.</text>
</comment>
<comment type="caution">
    <text evidence="21">The sequence shown here is derived from an EMBL/GenBank/DDBJ whole genome shotgun (WGS) entry which is preliminary data.</text>
</comment>
<dbReference type="FunFam" id="2.130.10.10:FF:000016">
    <property type="entry name" value="Coatomer alpha subunit, putative"/>
    <property type="match status" value="1"/>
</dbReference>
<dbReference type="GO" id="GO:0006890">
    <property type="term" value="P:retrograde vesicle-mediated transport, Golgi to endoplasmic reticulum"/>
    <property type="evidence" value="ECO:0007669"/>
    <property type="project" value="TreeGrafter"/>
</dbReference>
<evidence type="ECO:0000256" key="8">
    <source>
        <dbReference type="ARBA" id="ARBA00022892"/>
    </source>
</evidence>
<dbReference type="InParanoid" id="A0A0V0QAQ0"/>
<reference evidence="21 22" key="1">
    <citation type="journal article" date="2015" name="Sci. Rep.">
        <title>Genome of the facultative scuticociliatosis pathogen Pseudocohnilembus persalinus provides insight into its virulence through horizontal gene transfer.</title>
        <authorList>
            <person name="Xiong J."/>
            <person name="Wang G."/>
            <person name="Cheng J."/>
            <person name="Tian M."/>
            <person name="Pan X."/>
            <person name="Warren A."/>
            <person name="Jiang C."/>
            <person name="Yuan D."/>
            <person name="Miao W."/>
        </authorList>
    </citation>
    <scope>NUCLEOTIDE SEQUENCE [LARGE SCALE GENOMIC DNA]</scope>
    <source>
        <strain evidence="21">36N120E</strain>
    </source>
</reference>